<dbReference type="EMBL" id="CASHSV030000206">
    <property type="protein sequence ID" value="CAJ2656200.1"/>
    <property type="molecule type" value="Genomic_DNA"/>
</dbReference>
<sequence>MGDPITDKVFEATWNSLEAAVKIVPIQSEKANIEIKAYQHLNDVPRVVRCFDHLKDENHHYIFLQRAKSSKDYRLWHTPDRHEKIRVKGAPDQQSASPDLLTLIRDIIDGVTDLQKKKIRHENLTPDNILIFEEINEPPYKNRLRAKISNLGSSSPSSDNLVLDTSTAGWRTPEEIKQKLTDEKSDLFGLGLVICFCLTASHAFGNDENVRHNIMDTSVTSRLSPVDKDFITGLLKALPDDRSVASSLLLHPTFWDDTTKAWFIWEINDLLHRLDWAEFNQFNLKKQLIFNGYQKWDCFIDHEVLMCYTKDFKNDYNEYSLQSLVKMFRNICAHLNEYEALGLCVSTRGKIFVGKSKASVYRSLIEYRFPRLLIEAYNHVKLHRQTDEPFEWLFPK</sequence>
<organism evidence="1 2">
    <name type="scientific">Trifolium pratense</name>
    <name type="common">Red clover</name>
    <dbReference type="NCBI Taxonomy" id="57577"/>
    <lineage>
        <taxon>Eukaryota</taxon>
        <taxon>Viridiplantae</taxon>
        <taxon>Streptophyta</taxon>
        <taxon>Embryophyta</taxon>
        <taxon>Tracheophyta</taxon>
        <taxon>Spermatophyta</taxon>
        <taxon>Magnoliopsida</taxon>
        <taxon>eudicotyledons</taxon>
        <taxon>Gunneridae</taxon>
        <taxon>Pentapetalae</taxon>
        <taxon>rosids</taxon>
        <taxon>fabids</taxon>
        <taxon>Fabales</taxon>
        <taxon>Fabaceae</taxon>
        <taxon>Papilionoideae</taxon>
        <taxon>50 kb inversion clade</taxon>
        <taxon>NPAAA clade</taxon>
        <taxon>Hologalegina</taxon>
        <taxon>IRL clade</taxon>
        <taxon>Trifolieae</taxon>
        <taxon>Trifolium</taxon>
    </lineage>
</organism>
<evidence type="ECO:0000313" key="1">
    <source>
        <dbReference type="EMBL" id="CAJ2656200.1"/>
    </source>
</evidence>
<accession>A0ACB0KJV9</accession>
<reference evidence="1" key="1">
    <citation type="submission" date="2023-10" db="EMBL/GenBank/DDBJ databases">
        <authorList>
            <person name="Rodriguez Cubillos JULIANA M."/>
            <person name="De Vega J."/>
        </authorList>
    </citation>
    <scope>NUCLEOTIDE SEQUENCE</scope>
</reference>
<proteinExistence type="predicted"/>
<dbReference type="Proteomes" id="UP001177021">
    <property type="component" value="Unassembled WGS sequence"/>
</dbReference>
<comment type="caution">
    <text evidence="1">The sequence shown here is derived from an EMBL/GenBank/DDBJ whole genome shotgun (WGS) entry which is preliminary data.</text>
</comment>
<protein>
    <submittedName>
        <fullName evidence="1">Uncharacterized protein</fullName>
    </submittedName>
</protein>
<name>A0ACB0KJV9_TRIPR</name>
<keyword evidence="2" id="KW-1185">Reference proteome</keyword>
<gene>
    <name evidence="1" type="ORF">MILVUS5_LOCUS22998</name>
</gene>
<evidence type="ECO:0000313" key="2">
    <source>
        <dbReference type="Proteomes" id="UP001177021"/>
    </source>
</evidence>